<evidence type="ECO:0000313" key="1">
    <source>
        <dbReference type="EMBL" id="KAG6381582.1"/>
    </source>
</evidence>
<dbReference type="Gene3D" id="3.40.50.300">
    <property type="entry name" value="P-loop containing nucleotide triphosphate hydrolases"/>
    <property type="match status" value="1"/>
</dbReference>
<keyword evidence="2" id="KW-1185">Reference proteome</keyword>
<organism evidence="1 2">
    <name type="scientific">Boletus reticuloceps</name>
    <dbReference type="NCBI Taxonomy" id="495285"/>
    <lineage>
        <taxon>Eukaryota</taxon>
        <taxon>Fungi</taxon>
        <taxon>Dikarya</taxon>
        <taxon>Basidiomycota</taxon>
        <taxon>Agaricomycotina</taxon>
        <taxon>Agaricomycetes</taxon>
        <taxon>Agaricomycetidae</taxon>
        <taxon>Boletales</taxon>
        <taxon>Boletineae</taxon>
        <taxon>Boletaceae</taxon>
        <taxon>Boletoideae</taxon>
        <taxon>Boletus</taxon>
    </lineage>
</organism>
<dbReference type="InterPro" id="IPR027417">
    <property type="entry name" value="P-loop_NTPase"/>
</dbReference>
<dbReference type="OrthoDB" id="3512845at2759"/>
<dbReference type="AlphaFoldDB" id="A0A8I2Z172"/>
<protein>
    <submittedName>
        <fullName evidence="1">Uncharacterized protein</fullName>
    </submittedName>
</protein>
<dbReference type="EMBL" id="JAGFBS010000001">
    <property type="protein sequence ID" value="KAG6381582.1"/>
    <property type="molecule type" value="Genomic_DNA"/>
</dbReference>
<accession>A0A8I2Z172</accession>
<evidence type="ECO:0000313" key="2">
    <source>
        <dbReference type="Proteomes" id="UP000683000"/>
    </source>
</evidence>
<name>A0A8I2Z172_9AGAM</name>
<proteinExistence type="predicted"/>
<gene>
    <name evidence="1" type="ORF">JVT61DRAFT_176</name>
</gene>
<reference evidence="1" key="1">
    <citation type="submission" date="2021-03" db="EMBL/GenBank/DDBJ databases">
        <title>Evolutionary innovations through gain and loss of genes in the ectomycorrhizal Boletales.</title>
        <authorList>
            <person name="Wu G."/>
            <person name="Miyauchi S."/>
            <person name="Morin E."/>
            <person name="Yang Z.-L."/>
            <person name="Xu J."/>
            <person name="Martin F.M."/>
        </authorList>
    </citation>
    <scope>NUCLEOTIDE SEQUENCE</scope>
    <source>
        <strain evidence="1">BR01</strain>
    </source>
</reference>
<dbReference type="Proteomes" id="UP000683000">
    <property type="component" value="Unassembled WGS sequence"/>
</dbReference>
<sequence>MSALEENDVGSRPPLLATLPDPFQKEQTVLILVGLIASGKVDSLLLFITVGIALESYFPRFRRCNQDDLGNRQQVEELAYHTLREGRSPCVDRTNFNATYVDQTRTASLFMQVTHIGKATVTLERDRPRLPGNFYQHYCLRYPLSCENEPRQ</sequence>
<comment type="caution">
    <text evidence="1">The sequence shown here is derived from an EMBL/GenBank/DDBJ whole genome shotgun (WGS) entry which is preliminary data.</text>
</comment>